<evidence type="ECO:0000256" key="4">
    <source>
        <dbReference type="ARBA" id="ARBA00022603"/>
    </source>
</evidence>
<dbReference type="GO" id="GO:0030788">
    <property type="term" value="F:precorrin-2 C20-methyltransferase activity"/>
    <property type="evidence" value="ECO:0007669"/>
    <property type="project" value="InterPro"/>
</dbReference>
<dbReference type="RefSeq" id="WP_072915447.1">
    <property type="nucleotide sequence ID" value="NZ_FRAR01000020.1"/>
</dbReference>
<dbReference type="InterPro" id="IPR012382">
    <property type="entry name" value="CobI/CbiL"/>
</dbReference>
<keyword evidence="6" id="KW-0949">S-adenosyl-L-methionine</keyword>
<dbReference type="STRING" id="1121421.SAMN02745123_02778"/>
<sequence length="241" mass="26725">MSGIFYGVGVGPGDPELLTLKAVKTINQADVIIAPRTEKRGDSSALAIARDFIQAEAKILQLVFPMVYQSDALSQAWENNKNSILDFLQQGKKVVFLTLGDPMLYSTYIYMHRLLKDCGYPIFTIPGVTSFCAIASRLNYPLAEGNDILCVAPATADEGDLEQMLEIADKLVLMKVYKNYPKLLDQLEQHGFLSDAVMVSNYGLAGEKITPNLAETKEAQVNYLTTILAKKRTKQLRHESE</sequence>
<dbReference type="OrthoDB" id="9804789at2"/>
<dbReference type="CDD" id="cd11645">
    <property type="entry name" value="Precorrin_2_C20_MT"/>
    <property type="match status" value="1"/>
</dbReference>
<evidence type="ECO:0000256" key="1">
    <source>
        <dbReference type="ARBA" id="ARBA00004953"/>
    </source>
</evidence>
<dbReference type="PANTHER" id="PTHR43467">
    <property type="entry name" value="COBALT-PRECORRIN-2 C(20)-METHYLTRANSFERASE"/>
    <property type="match status" value="1"/>
</dbReference>
<dbReference type="PIRSF" id="PIRSF036427">
    <property type="entry name" value="Precrrn-2_mtase"/>
    <property type="match status" value="1"/>
</dbReference>
<evidence type="ECO:0000313" key="10">
    <source>
        <dbReference type="Proteomes" id="UP000183997"/>
    </source>
</evidence>
<dbReference type="SUPFAM" id="SSF53790">
    <property type="entry name" value="Tetrapyrrole methylase"/>
    <property type="match status" value="1"/>
</dbReference>
<keyword evidence="3" id="KW-0169">Cobalamin biosynthesis</keyword>
<keyword evidence="4 9" id="KW-0489">Methyltransferase</keyword>
<evidence type="ECO:0000256" key="2">
    <source>
        <dbReference type="ARBA" id="ARBA00005879"/>
    </source>
</evidence>
<protein>
    <submittedName>
        <fullName evidence="9">Precorrin-2/cobalt-factor-2 C20-methyltransferase</fullName>
    </submittedName>
</protein>
<dbReference type="InterPro" id="IPR035996">
    <property type="entry name" value="4pyrrol_Methylase_sf"/>
</dbReference>
<dbReference type="PANTHER" id="PTHR43467:SF2">
    <property type="entry name" value="COBALT-PRECORRIN-2 C(20)-METHYLTRANSFERASE"/>
    <property type="match status" value="1"/>
</dbReference>
<dbReference type="Gene3D" id="3.40.1010.10">
    <property type="entry name" value="Cobalt-precorrin-4 Transmethylase, Domain 1"/>
    <property type="match status" value="1"/>
</dbReference>
<comment type="pathway">
    <text evidence="1">Cofactor biosynthesis; adenosylcobalamin biosynthesis.</text>
</comment>
<dbReference type="InterPro" id="IPR000878">
    <property type="entry name" value="4pyrrol_Mease"/>
</dbReference>
<reference evidence="10" key="1">
    <citation type="submission" date="2016-11" db="EMBL/GenBank/DDBJ databases">
        <authorList>
            <person name="Varghese N."/>
            <person name="Submissions S."/>
        </authorList>
    </citation>
    <scope>NUCLEOTIDE SEQUENCE [LARGE SCALE GENOMIC DNA]</scope>
    <source>
        <strain evidence="10">DSM 10349</strain>
    </source>
</reference>
<dbReference type="UniPathway" id="UPA00148"/>
<dbReference type="GO" id="GO:0032259">
    <property type="term" value="P:methylation"/>
    <property type="evidence" value="ECO:0007669"/>
    <property type="project" value="UniProtKB-KW"/>
</dbReference>
<dbReference type="InterPro" id="IPR014776">
    <property type="entry name" value="4pyrrole_Mease_sub2"/>
</dbReference>
<name>A0A1M6UI93_9FIRM</name>
<dbReference type="InterPro" id="IPR006364">
    <property type="entry name" value="CobI/CbiL/CobIJ_dom"/>
</dbReference>
<dbReference type="EMBL" id="FRAR01000020">
    <property type="protein sequence ID" value="SHK68863.1"/>
    <property type="molecule type" value="Genomic_DNA"/>
</dbReference>
<evidence type="ECO:0000256" key="7">
    <source>
        <dbReference type="PIRNR" id="PIRNR036427"/>
    </source>
</evidence>
<comment type="similarity">
    <text evidence="2 7">Belongs to the precorrin methyltransferase family.</text>
</comment>
<accession>A0A1M6UI93</accession>
<evidence type="ECO:0000256" key="6">
    <source>
        <dbReference type="ARBA" id="ARBA00022691"/>
    </source>
</evidence>
<dbReference type="NCBIfam" id="TIGR01467">
    <property type="entry name" value="cobI_cbiL"/>
    <property type="match status" value="1"/>
</dbReference>
<keyword evidence="5 9" id="KW-0808">Transferase</keyword>
<dbReference type="GO" id="GO:0009236">
    <property type="term" value="P:cobalamin biosynthetic process"/>
    <property type="evidence" value="ECO:0007669"/>
    <property type="project" value="UniProtKB-UniRule"/>
</dbReference>
<evidence type="ECO:0000256" key="3">
    <source>
        <dbReference type="ARBA" id="ARBA00022573"/>
    </source>
</evidence>
<gene>
    <name evidence="9" type="ORF">SAMN02745123_02778</name>
</gene>
<dbReference type="InterPro" id="IPR014777">
    <property type="entry name" value="4pyrrole_Mease_sub1"/>
</dbReference>
<feature type="domain" description="Tetrapyrrole methylase" evidence="8">
    <location>
        <begin position="5"/>
        <end position="214"/>
    </location>
</feature>
<organism evidence="9 10">
    <name type="scientific">Desulforamulus aeronauticus DSM 10349</name>
    <dbReference type="NCBI Taxonomy" id="1121421"/>
    <lineage>
        <taxon>Bacteria</taxon>
        <taxon>Bacillati</taxon>
        <taxon>Bacillota</taxon>
        <taxon>Clostridia</taxon>
        <taxon>Eubacteriales</taxon>
        <taxon>Peptococcaceae</taxon>
        <taxon>Desulforamulus</taxon>
    </lineage>
</organism>
<dbReference type="Proteomes" id="UP000183997">
    <property type="component" value="Unassembled WGS sequence"/>
</dbReference>
<proteinExistence type="inferred from homology"/>
<evidence type="ECO:0000259" key="8">
    <source>
        <dbReference type="Pfam" id="PF00590"/>
    </source>
</evidence>
<dbReference type="Pfam" id="PF00590">
    <property type="entry name" value="TP_methylase"/>
    <property type="match status" value="1"/>
</dbReference>
<keyword evidence="10" id="KW-1185">Reference proteome</keyword>
<evidence type="ECO:0000313" key="9">
    <source>
        <dbReference type="EMBL" id="SHK68863.1"/>
    </source>
</evidence>
<evidence type="ECO:0000256" key="5">
    <source>
        <dbReference type="ARBA" id="ARBA00022679"/>
    </source>
</evidence>
<dbReference type="Gene3D" id="3.30.950.10">
    <property type="entry name" value="Methyltransferase, Cobalt-precorrin-4 Transmethylase, Domain 2"/>
    <property type="match status" value="1"/>
</dbReference>
<dbReference type="AlphaFoldDB" id="A0A1M6UI93"/>